<gene>
    <name evidence="3" type="ORF">J108_23635</name>
</gene>
<feature type="compositionally biased region" description="Polar residues" evidence="1">
    <location>
        <begin position="41"/>
        <end position="50"/>
    </location>
</feature>
<keyword evidence="2" id="KW-1133">Transmembrane helix</keyword>
<evidence type="ECO:0000313" key="4">
    <source>
        <dbReference type="Proteomes" id="UP000014969"/>
    </source>
</evidence>
<feature type="region of interest" description="Disordered" evidence="1">
    <location>
        <begin position="41"/>
        <end position="60"/>
    </location>
</feature>
<sequence length="60" mass="6852">MKPQHWRYKLPSVLYMVLAVYMFWLALTGILGHAWNSTFEAPAPTQTTPVFVSPYHRGGS</sequence>
<dbReference type="Proteomes" id="UP000014969">
    <property type="component" value="Unassembled WGS sequence"/>
</dbReference>
<reference evidence="3 4" key="1">
    <citation type="journal article" date="2013" name="Genome Announc.">
        <title>Genome Sequence of an Epidemic Isolate of Mycobacterium abscessus subsp. bolletii from Rio de Janeiro, Brazil.</title>
        <authorList>
            <person name="Davidson R.M."/>
            <person name="Reynolds P.R."/>
            <person name="Farias-Hesson E."/>
            <person name="Duarte R.S."/>
            <person name="Jackson M."/>
            <person name="Strong M."/>
        </authorList>
    </citation>
    <scope>NUCLEOTIDE SEQUENCE [LARGE SCALE GENOMIC DNA]</scope>
    <source>
        <strain evidence="3 4">CRM-0020</strain>
    </source>
</reference>
<evidence type="ECO:0000313" key="3">
    <source>
        <dbReference type="EMBL" id="EPQ21005.1"/>
    </source>
</evidence>
<evidence type="ECO:0000256" key="1">
    <source>
        <dbReference type="SAM" id="MobiDB-lite"/>
    </source>
</evidence>
<evidence type="ECO:0000256" key="2">
    <source>
        <dbReference type="SAM" id="Phobius"/>
    </source>
</evidence>
<proteinExistence type="predicted"/>
<dbReference type="AlphaFoldDB" id="A0A829HNT2"/>
<keyword evidence="2" id="KW-0472">Membrane</keyword>
<name>A0A829HNT2_9MYCO</name>
<dbReference type="EMBL" id="ATFQ01000040">
    <property type="protein sequence ID" value="EPQ21005.1"/>
    <property type="molecule type" value="Genomic_DNA"/>
</dbReference>
<organism evidence="3 4">
    <name type="scientific">Mycobacteroides abscessus subsp. bolletii CRM-0020</name>
    <dbReference type="NCBI Taxonomy" id="1306401"/>
    <lineage>
        <taxon>Bacteria</taxon>
        <taxon>Bacillati</taxon>
        <taxon>Actinomycetota</taxon>
        <taxon>Actinomycetes</taxon>
        <taxon>Mycobacteriales</taxon>
        <taxon>Mycobacteriaceae</taxon>
        <taxon>Mycobacteroides</taxon>
        <taxon>Mycobacteroides abscessus</taxon>
    </lineage>
</organism>
<protein>
    <submittedName>
        <fullName evidence="3">Uncharacterized protein</fullName>
    </submittedName>
</protein>
<comment type="caution">
    <text evidence="3">The sequence shown here is derived from an EMBL/GenBank/DDBJ whole genome shotgun (WGS) entry which is preliminary data.</text>
</comment>
<feature type="transmembrane region" description="Helical" evidence="2">
    <location>
        <begin position="12"/>
        <end position="35"/>
    </location>
</feature>
<dbReference type="RefSeq" id="WP_020724496.1">
    <property type="nucleotide sequence ID" value="NZ_ATFQ01000040.1"/>
</dbReference>
<accession>A0A829HNT2</accession>
<keyword evidence="2" id="KW-0812">Transmembrane</keyword>